<dbReference type="PANTHER" id="PTHR30182">
    <property type="entry name" value="L-SERINE DEHYDRATASE"/>
    <property type="match status" value="1"/>
</dbReference>
<dbReference type="OrthoDB" id="9805537at2"/>
<keyword evidence="13" id="KW-1185">Reference proteome</keyword>
<keyword evidence="4" id="KW-0312">Gluconeogenesis</keyword>
<proteinExistence type="inferred from homology"/>
<evidence type="ECO:0000259" key="11">
    <source>
        <dbReference type="Pfam" id="PF03313"/>
    </source>
</evidence>
<accession>F5YQT9</accession>
<dbReference type="InterPro" id="IPR051318">
    <property type="entry name" value="Fe-S_L-Ser"/>
</dbReference>
<organism evidence="12 13">
    <name type="scientific">Treponema primitia (strain ATCC BAA-887 / DSM 12427 / ZAS-2)</name>
    <dbReference type="NCBI Taxonomy" id="545694"/>
    <lineage>
        <taxon>Bacteria</taxon>
        <taxon>Pseudomonadati</taxon>
        <taxon>Spirochaetota</taxon>
        <taxon>Spirochaetia</taxon>
        <taxon>Spirochaetales</taxon>
        <taxon>Treponemataceae</taxon>
        <taxon>Treponema</taxon>
    </lineage>
</organism>
<dbReference type="GO" id="GO:0046872">
    <property type="term" value="F:metal ion binding"/>
    <property type="evidence" value="ECO:0007669"/>
    <property type="project" value="UniProtKB-KW"/>
</dbReference>
<keyword evidence="8" id="KW-0411">Iron-sulfur</keyword>
<dbReference type="AlphaFoldDB" id="F5YQT9"/>
<evidence type="ECO:0000256" key="9">
    <source>
        <dbReference type="ARBA" id="ARBA00023239"/>
    </source>
</evidence>
<dbReference type="InterPro" id="IPR029009">
    <property type="entry name" value="ASB_dom_sf"/>
</dbReference>
<dbReference type="SUPFAM" id="SSF143548">
    <property type="entry name" value="Serine metabolism enzymes domain"/>
    <property type="match status" value="1"/>
</dbReference>
<dbReference type="HOGENOM" id="CLU_022305_3_2_12"/>
<keyword evidence="6" id="KW-0479">Metal-binding</keyword>
<reference evidence="13" key="1">
    <citation type="submission" date="2009-12" db="EMBL/GenBank/DDBJ databases">
        <title>Complete sequence of Treponema primitia strain ZAS-2.</title>
        <authorList>
            <person name="Tetu S.G."/>
            <person name="Matson E."/>
            <person name="Ren Q."/>
            <person name="Seshadri R."/>
            <person name="Elbourne L."/>
            <person name="Hassan K.A."/>
            <person name="Durkin A."/>
            <person name="Radune D."/>
            <person name="Mohamoud Y."/>
            <person name="Shay R."/>
            <person name="Jin S."/>
            <person name="Zhang X."/>
            <person name="Lucey K."/>
            <person name="Ballor N.R."/>
            <person name="Ottesen E."/>
            <person name="Rosenthal R."/>
            <person name="Allen A."/>
            <person name="Leadbetter J.R."/>
            <person name="Paulsen I.T."/>
        </authorList>
    </citation>
    <scope>NUCLEOTIDE SEQUENCE [LARGE SCALE GENOMIC DNA]</scope>
    <source>
        <strain evidence="13">ATCC BAA-887 / DSM 12427 / ZAS-2</strain>
    </source>
</reference>
<dbReference type="PANTHER" id="PTHR30182:SF12">
    <property type="entry name" value="L-SERINE DEHYDRATASE, BETA CHAIN-RELATED"/>
    <property type="match status" value="1"/>
</dbReference>
<evidence type="ECO:0000256" key="3">
    <source>
        <dbReference type="ARBA" id="ARBA00012093"/>
    </source>
</evidence>
<gene>
    <name evidence="12" type="ordered locus">TREPR_1352</name>
</gene>
<dbReference type="EMBL" id="CP001843">
    <property type="protein sequence ID" value="AEF86887.1"/>
    <property type="molecule type" value="Genomic_DNA"/>
</dbReference>
<dbReference type="Pfam" id="PF03313">
    <property type="entry name" value="SDH_alpha"/>
    <property type="match status" value="1"/>
</dbReference>
<dbReference type="STRING" id="545694.TREPR_1352"/>
<evidence type="ECO:0000256" key="7">
    <source>
        <dbReference type="ARBA" id="ARBA00023004"/>
    </source>
</evidence>
<keyword evidence="5" id="KW-0004">4Fe-4S</keyword>
<dbReference type="InterPro" id="IPR005130">
    <property type="entry name" value="Ser_deHydtase-like_asu"/>
</dbReference>
<evidence type="ECO:0000256" key="2">
    <source>
        <dbReference type="ARBA" id="ARBA00008636"/>
    </source>
</evidence>
<evidence type="ECO:0000313" key="12">
    <source>
        <dbReference type="EMBL" id="AEF86887.1"/>
    </source>
</evidence>
<protein>
    <recommendedName>
        <fullName evidence="3">L-serine ammonia-lyase</fullName>
        <ecNumber evidence="3">4.3.1.17</ecNumber>
    </recommendedName>
</protein>
<evidence type="ECO:0000313" key="13">
    <source>
        <dbReference type="Proteomes" id="UP000009223"/>
    </source>
</evidence>
<feature type="domain" description="Serine dehydratase-like alpha subunit" evidence="11">
    <location>
        <begin position="250"/>
        <end position="501"/>
    </location>
</feature>
<reference evidence="12 13" key="2">
    <citation type="journal article" date="2011" name="ISME J.">
        <title>RNA-seq reveals cooperative metabolic interactions between two termite-gut spirochete species in co-culture.</title>
        <authorList>
            <person name="Rosenthal A.Z."/>
            <person name="Matson E.G."/>
            <person name="Eldar A."/>
            <person name="Leadbetter J.R."/>
        </authorList>
    </citation>
    <scope>NUCLEOTIDE SEQUENCE [LARGE SCALE GENOMIC DNA]</scope>
    <source>
        <strain evidence="13">ATCC BAA-887 / DSM 12427 / ZAS-2</strain>
    </source>
</reference>
<dbReference type="GO" id="GO:0006094">
    <property type="term" value="P:gluconeogenesis"/>
    <property type="evidence" value="ECO:0007669"/>
    <property type="project" value="UniProtKB-KW"/>
</dbReference>
<dbReference type="GO" id="GO:0051539">
    <property type="term" value="F:4 iron, 4 sulfur cluster binding"/>
    <property type="evidence" value="ECO:0007669"/>
    <property type="project" value="UniProtKB-KW"/>
</dbReference>
<dbReference type="GO" id="GO:0003941">
    <property type="term" value="F:L-serine ammonia-lyase activity"/>
    <property type="evidence" value="ECO:0007669"/>
    <property type="project" value="UniProtKB-EC"/>
</dbReference>
<name>F5YQT9_TREPZ</name>
<dbReference type="eggNOG" id="COG1760">
    <property type="taxonomic scope" value="Bacteria"/>
</dbReference>
<evidence type="ECO:0000256" key="8">
    <source>
        <dbReference type="ARBA" id="ARBA00023014"/>
    </source>
</evidence>
<dbReference type="Proteomes" id="UP000009223">
    <property type="component" value="Chromosome"/>
</dbReference>
<keyword evidence="7" id="KW-0408">Iron</keyword>
<evidence type="ECO:0000256" key="1">
    <source>
        <dbReference type="ARBA" id="ARBA00001966"/>
    </source>
</evidence>
<keyword evidence="9" id="KW-0456">Lyase</keyword>
<sequence>MSKIFYPDFFNDVFGPIMQPGSSSSFAGNSRVGRAASFTVSQEPKRVKISFNPSEKGYFGKLGNMMEDRAFLGGLQGFATDDERLFRAHDLAREKGISYEFGFLPEDNAYPGSVTFDVENSNGEKGRFIGASIGGGMISSYEINHFPIVWQGDTHGILLKKTPGTEGRRTAFLQEHQSILVDSKPYRNARGEEAWFIELSSPLEDRELEKYFEKPDYLVFTALLPVVSFNGRQEQLFKTVDEWIAYAEKEGISFVDAAIAYEKAFSGWTEKQIWDYFEQIRDILFHQIHALEDLGVDNVSDTPLLPVYGKNWNRYKQAGKVLQDPLTSRIMDYAFSVNAKIPGVKIVPGPMGTGGGYLFSALEGVREARGLSREKQLEGLVIAAQLGAIAFTLAHSSGVSGCVGESGVCCAMASGAITWMAGGTGQQVQYAASMALQANIGIPCDPIPGGLEFPCLTRTVRAALTAPLYADMALCGINPLIPYHEMLYVIEHTRQQYPQAVSGSSCGVNCTATAAGCQQFLSQDVMKGKLKWEAVTG</sequence>
<dbReference type="KEGG" id="tpi:TREPR_1352"/>
<evidence type="ECO:0000256" key="10">
    <source>
        <dbReference type="ARBA" id="ARBA00049406"/>
    </source>
</evidence>
<comment type="catalytic activity">
    <reaction evidence="10">
        <text>L-serine = pyruvate + NH4(+)</text>
        <dbReference type="Rhea" id="RHEA:19169"/>
        <dbReference type="ChEBI" id="CHEBI:15361"/>
        <dbReference type="ChEBI" id="CHEBI:28938"/>
        <dbReference type="ChEBI" id="CHEBI:33384"/>
        <dbReference type="EC" id="4.3.1.17"/>
    </reaction>
</comment>
<dbReference type="RefSeq" id="WP_015708738.1">
    <property type="nucleotide sequence ID" value="NC_015578.1"/>
</dbReference>
<dbReference type="EC" id="4.3.1.17" evidence="3"/>
<evidence type="ECO:0000256" key="6">
    <source>
        <dbReference type="ARBA" id="ARBA00022723"/>
    </source>
</evidence>
<comment type="similarity">
    <text evidence="2">Belongs to the iron-sulfur dependent L-serine dehydratase family.</text>
</comment>
<evidence type="ECO:0000256" key="5">
    <source>
        <dbReference type="ARBA" id="ARBA00022485"/>
    </source>
</evidence>
<evidence type="ECO:0000256" key="4">
    <source>
        <dbReference type="ARBA" id="ARBA00022432"/>
    </source>
</evidence>
<comment type="cofactor">
    <cofactor evidence="1">
        <name>[4Fe-4S] cluster</name>
        <dbReference type="ChEBI" id="CHEBI:49883"/>
    </cofactor>
</comment>